<dbReference type="EMBL" id="CAJVPJ010000630">
    <property type="protein sequence ID" value="CAG8544448.1"/>
    <property type="molecule type" value="Genomic_DNA"/>
</dbReference>
<evidence type="ECO:0000313" key="2">
    <source>
        <dbReference type="Proteomes" id="UP000789572"/>
    </source>
</evidence>
<name>A0A9N9ATK1_9GLOM</name>
<reference evidence="1" key="1">
    <citation type="submission" date="2021-06" db="EMBL/GenBank/DDBJ databases">
        <authorList>
            <person name="Kallberg Y."/>
            <person name="Tangrot J."/>
            <person name="Rosling A."/>
        </authorList>
    </citation>
    <scope>NUCLEOTIDE SEQUENCE</scope>
    <source>
        <strain evidence="1">IA702</strain>
    </source>
</reference>
<organism evidence="1 2">
    <name type="scientific">Paraglomus occultum</name>
    <dbReference type="NCBI Taxonomy" id="144539"/>
    <lineage>
        <taxon>Eukaryota</taxon>
        <taxon>Fungi</taxon>
        <taxon>Fungi incertae sedis</taxon>
        <taxon>Mucoromycota</taxon>
        <taxon>Glomeromycotina</taxon>
        <taxon>Glomeromycetes</taxon>
        <taxon>Paraglomerales</taxon>
        <taxon>Paraglomeraceae</taxon>
        <taxon>Paraglomus</taxon>
    </lineage>
</organism>
<dbReference type="Proteomes" id="UP000789572">
    <property type="component" value="Unassembled WGS sequence"/>
</dbReference>
<evidence type="ECO:0000313" key="1">
    <source>
        <dbReference type="EMBL" id="CAG8544448.1"/>
    </source>
</evidence>
<proteinExistence type="predicted"/>
<accession>A0A9N9ATK1</accession>
<protein>
    <submittedName>
        <fullName evidence="1">5114_t:CDS:1</fullName>
    </submittedName>
</protein>
<sequence length="213" mass="23638">MTLNMMSEPNNNYVRLYNAASQLENFNSDQMATNSQIQSYAQDFRSHTAHFLPHDNVKILSTNADFPGQVLNLPVQPYAQDVRSHATSLPLHSNVHMNTMHYGNIGNRINLSPSASYYGPVPDVDVSITEQLNTPNCNKIETQKKGSCPLCGSSNGNFGTIKSIAHTFTQMRTQANVLNEPEYVITREVRIQLVIGRVPANASFSQVLALTQQ</sequence>
<dbReference type="AlphaFoldDB" id="A0A9N9ATK1"/>
<gene>
    <name evidence="1" type="ORF">POCULU_LOCUS4699</name>
</gene>
<keyword evidence="2" id="KW-1185">Reference proteome</keyword>
<comment type="caution">
    <text evidence="1">The sequence shown here is derived from an EMBL/GenBank/DDBJ whole genome shotgun (WGS) entry which is preliminary data.</text>
</comment>